<organism evidence="1 2">
    <name type="scientific">Staurois parvus</name>
    <dbReference type="NCBI Taxonomy" id="386267"/>
    <lineage>
        <taxon>Eukaryota</taxon>
        <taxon>Metazoa</taxon>
        <taxon>Chordata</taxon>
        <taxon>Craniata</taxon>
        <taxon>Vertebrata</taxon>
        <taxon>Euteleostomi</taxon>
        <taxon>Amphibia</taxon>
        <taxon>Batrachia</taxon>
        <taxon>Anura</taxon>
        <taxon>Neobatrachia</taxon>
        <taxon>Ranoidea</taxon>
        <taxon>Ranidae</taxon>
        <taxon>Staurois</taxon>
    </lineage>
</organism>
<evidence type="ECO:0000313" key="2">
    <source>
        <dbReference type="Proteomes" id="UP001162483"/>
    </source>
</evidence>
<dbReference type="Proteomes" id="UP001162483">
    <property type="component" value="Unassembled WGS sequence"/>
</dbReference>
<sequence length="50" mass="5855">MFRVLWETRYSEFRVQGLVTLWVSKSPFIVSLDINEQLTLSVQSQPHCKG</sequence>
<accession>A0ABN9C1C0</accession>
<proteinExistence type="predicted"/>
<protein>
    <submittedName>
        <fullName evidence="1">Uncharacterized protein</fullName>
    </submittedName>
</protein>
<evidence type="ECO:0000313" key="1">
    <source>
        <dbReference type="EMBL" id="CAI9553797.1"/>
    </source>
</evidence>
<gene>
    <name evidence="1" type="ORF">SPARVUS_LOCUS4102048</name>
</gene>
<dbReference type="EMBL" id="CATNWA010007334">
    <property type="protein sequence ID" value="CAI9553797.1"/>
    <property type="molecule type" value="Genomic_DNA"/>
</dbReference>
<keyword evidence="2" id="KW-1185">Reference proteome</keyword>
<name>A0ABN9C1C0_9NEOB</name>
<comment type="caution">
    <text evidence="1">The sequence shown here is derived from an EMBL/GenBank/DDBJ whole genome shotgun (WGS) entry which is preliminary data.</text>
</comment>
<reference evidence="1" key="1">
    <citation type="submission" date="2023-05" db="EMBL/GenBank/DDBJ databases">
        <authorList>
            <person name="Stuckert A."/>
        </authorList>
    </citation>
    <scope>NUCLEOTIDE SEQUENCE</scope>
</reference>